<gene>
    <name evidence="2" type="ORF">COU28_02435</name>
</gene>
<sequence>MSLLPTDSNDRKYIMLGLRIVGDFGAIIAVPIVVFVLFGQWLEGKYGHAPWFTISAFVLAAFLSGKMIHKKAKLYGEEYKRLDKNVIIDKKEKDDRES</sequence>
<evidence type="ECO:0000313" key="3">
    <source>
        <dbReference type="Proteomes" id="UP000230852"/>
    </source>
</evidence>
<name>A0A2H0U0S2_9BACT</name>
<proteinExistence type="predicted"/>
<keyword evidence="1" id="KW-0472">Membrane</keyword>
<feature type="transmembrane region" description="Helical" evidence="1">
    <location>
        <begin position="48"/>
        <end position="65"/>
    </location>
</feature>
<evidence type="ECO:0000313" key="2">
    <source>
        <dbReference type="EMBL" id="PIR78283.1"/>
    </source>
</evidence>
<dbReference type="Proteomes" id="UP000230852">
    <property type="component" value="Unassembled WGS sequence"/>
</dbReference>
<keyword evidence="1" id="KW-0812">Transmembrane</keyword>
<accession>A0A2H0U0S2</accession>
<evidence type="ECO:0000256" key="1">
    <source>
        <dbReference type="SAM" id="Phobius"/>
    </source>
</evidence>
<dbReference type="EMBL" id="PFBU01000050">
    <property type="protein sequence ID" value="PIR78283.1"/>
    <property type="molecule type" value="Genomic_DNA"/>
</dbReference>
<dbReference type="AlphaFoldDB" id="A0A2H0U0S2"/>
<evidence type="ECO:0008006" key="4">
    <source>
        <dbReference type="Google" id="ProtNLM"/>
    </source>
</evidence>
<protein>
    <recommendedName>
        <fullName evidence="4">AtpZ/AtpI family protein</fullName>
    </recommendedName>
</protein>
<comment type="caution">
    <text evidence="2">The sequence shown here is derived from an EMBL/GenBank/DDBJ whole genome shotgun (WGS) entry which is preliminary data.</text>
</comment>
<keyword evidence="1" id="KW-1133">Transmembrane helix</keyword>
<dbReference type="Pfam" id="PF09527">
    <property type="entry name" value="ATPase_gene1"/>
    <property type="match status" value="1"/>
</dbReference>
<organism evidence="2 3">
    <name type="scientific">Candidatus Magasanikbacteria bacterium CG10_big_fil_rev_8_21_14_0_10_36_16</name>
    <dbReference type="NCBI Taxonomy" id="1974645"/>
    <lineage>
        <taxon>Bacteria</taxon>
        <taxon>Candidatus Magasanikiibacteriota</taxon>
    </lineage>
</organism>
<reference evidence="3" key="1">
    <citation type="submission" date="2017-09" db="EMBL/GenBank/DDBJ databases">
        <title>Depth-based differentiation of microbial function through sediment-hosted aquifers and enrichment of novel symbionts in the deep terrestrial subsurface.</title>
        <authorList>
            <person name="Probst A.J."/>
            <person name="Ladd B."/>
            <person name="Jarett J.K."/>
            <person name="Geller-Mcgrath D.E."/>
            <person name="Sieber C.M.K."/>
            <person name="Emerson J.B."/>
            <person name="Anantharaman K."/>
            <person name="Thomas B.C."/>
            <person name="Malmstrom R."/>
            <person name="Stieglmeier M."/>
            <person name="Klingl A."/>
            <person name="Woyke T."/>
            <person name="Ryan C.M."/>
            <person name="Banfield J.F."/>
        </authorList>
    </citation>
    <scope>NUCLEOTIDE SEQUENCE [LARGE SCALE GENOMIC DNA]</scope>
</reference>
<feature type="transmembrane region" description="Helical" evidence="1">
    <location>
        <begin position="20"/>
        <end position="42"/>
    </location>
</feature>
<dbReference type="InterPro" id="IPR032820">
    <property type="entry name" value="ATPase_put"/>
</dbReference>